<dbReference type="RefSeq" id="WP_246062502.1">
    <property type="nucleotide sequence ID" value="NZ_VFQC01000003.1"/>
</dbReference>
<keyword evidence="6" id="KW-1185">Reference proteome</keyword>
<dbReference type="Pfam" id="PF13377">
    <property type="entry name" value="Peripla_BP_3"/>
    <property type="match status" value="1"/>
</dbReference>
<dbReference type="Gene3D" id="3.40.50.2300">
    <property type="match status" value="2"/>
</dbReference>
<dbReference type="GO" id="GO:0003700">
    <property type="term" value="F:DNA-binding transcription factor activity"/>
    <property type="evidence" value="ECO:0007669"/>
    <property type="project" value="TreeGrafter"/>
</dbReference>
<dbReference type="AlphaFoldDB" id="A0A543N7R1"/>
<dbReference type="CDD" id="cd01392">
    <property type="entry name" value="HTH_LacI"/>
    <property type="match status" value="1"/>
</dbReference>
<keyword evidence="1" id="KW-0805">Transcription regulation</keyword>
<evidence type="ECO:0000313" key="5">
    <source>
        <dbReference type="EMBL" id="TQN27863.1"/>
    </source>
</evidence>
<keyword evidence="3" id="KW-0804">Transcription</keyword>
<dbReference type="SMART" id="SM00354">
    <property type="entry name" value="HTH_LACI"/>
    <property type="match status" value="1"/>
</dbReference>
<evidence type="ECO:0000259" key="4">
    <source>
        <dbReference type="PROSITE" id="PS50932"/>
    </source>
</evidence>
<dbReference type="Pfam" id="PF00356">
    <property type="entry name" value="LacI"/>
    <property type="match status" value="1"/>
</dbReference>
<dbReference type="SUPFAM" id="SSF53822">
    <property type="entry name" value="Periplasmic binding protein-like I"/>
    <property type="match status" value="1"/>
</dbReference>
<sequence length="342" mass="36586">MSGQQRPTLEMVAKRAGVGRGTVSRVINGSASVSELTRNAVLGAVADLGYVPNHAARTLVTRRTDMVALVVSEPHERIFAEPFFAQVIKGVSAALSERDLQLLLTMVASAQERERAGQFLTSEHVDGVLLLSEHRDDPLPGWLTEAGMPCVHGGRPLGREGASYVDIDNTGGGRMATRHLVDRGCGRIGTIAGPQDMVAGVERLHGYQQALREAGREPDPGLVAVGDFSYEGGERAMRELLSARPEVDGLFVASDLMASAALRVLREEHRRVPEDVAVVGHDDFTIAMHAEPPLTTMHQPAERMGHEMARLLAEGLAGTGRAAAAEPAAVVLDTHLVQRESA</sequence>
<dbReference type="Gene3D" id="1.10.260.40">
    <property type="entry name" value="lambda repressor-like DNA-binding domains"/>
    <property type="match status" value="1"/>
</dbReference>
<name>A0A543N7R1_9ACTN</name>
<dbReference type="PROSITE" id="PS50932">
    <property type="entry name" value="HTH_LACI_2"/>
    <property type="match status" value="1"/>
</dbReference>
<gene>
    <name evidence="5" type="ORF">FHX37_4594</name>
</gene>
<accession>A0A543N7R1</accession>
<feature type="domain" description="HTH lacI-type" evidence="4">
    <location>
        <begin position="7"/>
        <end position="61"/>
    </location>
</feature>
<dbReference type="InterPro" id="IPR010982">
    <property type="entry name" value="Lambda_DNA-bd_dom_sf"/>
</dbReference>
<evidence type="ECO:0000256" key="2">
    <source>
        <dbReference type="ARBA" id="ARBA00023125"/>
    </source>
</evidence>
<dbReference type="EMBL" id="VFQC01000003">
    <property type="protein sequence ID" value="TQN27863.1"/>
    <property type="molecule type" value="Genomic_DNA"/>
</dbReference>
<dbReference type="SUPFAM" id="SSF47413">
    <property type="entry name" value="lambda repressor-like DNA-binding domains"/>
    <property type="match status" value="1"/>
</dbReference>
<dbReference type="PANTHER" id="PTHR30146:SF109">
    <property type="entry name" value="HTH-TYPE TRANSCRIPTIONAL REGULATOR GALS"/>
    <property type="match status" value="1"/>
</dbReference>
<evidence type="ECO:0000256" key="1">
    <source>
        <dbReference type="ARBA" id="ARBA00023015"/>
    </source>
</evidence>
<dbReference type="InterPro" id="IPR000843">
    <property type="entry name" value="HTH_LacI"/>
</dbReference>
<dbReference type="InterPro" id="IPR028082">
    <property type="entry name" value="Peripla_BP_I"/>
</dbReference>
<dbReference type="Proteomes" id="UP000317422">
    <property type="component" value="Unassembled WGS sequence"/>
</dbReference>
<comment type="caution">
    <text evidence="5">The sequence shown here is derived from an EMBL/GenBank/DDBJ whole genome shotgun (WGS) entry which is preliminary data.</text>
</comment>
<evidence type="ECO:0000313" key="6">
    <source>
        <dbReference type="Proteomes" id="UP000317422"/>
    </source>
</evidence>
<dbReference type="InterPro" id="IPR046335">
    <property type="entry name" value="LacI/GalR-like_sensor"/>
</dbReference>
<dbReference type="CDD" id="cd06267">
    <property type="entry name" value="PBP1_LacI_sugar_binding-like"/>
    <property type="match status" value="1"/>
</dbReference>
<proteinExistence type="predicted"/>
<protein>
    <submittedName>
        <fullName evidence="5">LacI family transcriptional regulator</fullName>
    </submittedName>
</protein>
<organism evidence="5 6">
    <name type="scientific">Haloactinospora alba</name>
    <dbReference type="NCBI Taxonomy" id="405555"/>
    <lineage>
        <taxon>Bacteria</taxon>
        <taxon>Bacillati</taxon>
        <taxon>Actinomycetota</taxon>
        <taxon>Actinomycetes</taxon>
        <taxon>Streptosporangiales</taxon>
        <taxon>Nocardiopsidaceae</taxon>
        <taxon>Haloactinospora</taxon>
    </lineage>
</organism>
<reference evidence="5 6" key="1">
    <citation type="submission" date="2019-06" db="EMBL/GenBank/DDBJ databases">
        <title>Sequencing the genomes of 1000 actinobacteria strains.</title>
        <authorList>
            <person name="Klenk H.-P."/>
        </authorList>
    </citation>
    <scope>NUCLEOTIDE SEQUENCE [LARGE SCALE GENOMIC DNA]</scope>
    <source>
        <strain evidence="5 6">DSM 45015</strain>
    </source>
</reference>
<keyword evidence="2" id="KW-0238">DNA-binding</keyword>
<dbReference type="GO" id="GO:0000976">
    <property type="term" value="F:transcription cis-regulatory region binding"/>
    <property type="evidence" value="ECO:0007669"/>
    <property type="project" value="TreeGrafter"/>
</dbReference>
<dbReference type="PANTHER" id="PTHR30146">
    <property type="entry name" value="LACI-RELATED TRANSCRIPTIONAL REPRESSOR"/>
    <property type="match status" value="1"/>
</dbReference>
<evidence type="ECO:0000256" key="3">
    <source>
        <dbReference type="ARBA" id="ARBA00023163"/>
    </source>
</evidence>